<dbReference type="RefSeq" id="XP_056684223.1">
    <property type="nucleotide sequence ID" value="XM_056828245.1"/>
</dbReference>
<gene>
    <name evidence="3" type="primary">LOC110783600</name>
</gene>
<reference evidence="3" key="2">
    <citation type="submission" date="2025-08" db="UniProtKB">
        <authorList>
            <consortium name="RefSeq"/>
        </authorList>
    </citation>
    <scope>IDENTIFICATION</scope>
    <source>
        <tissue evidence="3">Leaf</tissue>
    </source>
</reference>
<accession>A0ABM3QLI8</accession>
<organism evidence="2 3">
    <name type="scientific">Spinacia oleracea</name>
    <name type="common">Spinach</name>
    <dbReference type="NCBI Taxonomy" id="3562"/>
    <lineage>
        <taxon>Eukaryota</taxon>
        <taxon>Viridiplantae</taxon>
        <taxon>Streptophyta</taxon>
        <taxon>Embryophyta</taxon>
        <taxon>Tracheophyta</taxon>
        <taxon>Spermatophyta</taxon>
        <taxon>Magnoliopsida</taxon>
        <taxon>eudicotyledons</taxon>
        <taxon>Gunneridae</taxon>
        <taxon>Pentapetalae</taxon>
        <taxon>Caryophyllales</taxon>
        <taxon>Chenopodiaceae</taxon>
        <taxon>Chenopodioideae</taxon>
        <taxon>Anserineae</taxon>
        <taxon>Spinacia</taxon>
    </lineage>
</organism>
<dbReference type="GeneID" id="110783600"/>
<evidence type="ECO:0000313" key="2">
    <source>
        <dbReference type="Proteomes" id="UP000813463"/>
    </source>
</evidence>
<reference evidence="2" key="1">
    <citation type="journal article" date="2021" name="Nat. Commun.">
        <title>Genomic analyses provide insights into spinach domestication and the genetic basis of agronomic traits.</title>
        <authorList>
            <person name="Cai X."/>
            <person name="Sun X."/>
            <person name="Xu C."/>
            <person name="Sun H."/>
            <person name="Wang X."/>
            <person name="Ge C."/>
            <person name="Zhang Z."/>
            <person name="Wang Q."/>
            <person name="Fei Z."/>
            <person name="Jiao C."/>
            <person name="Wang Q."/>
        </authorList>
    </citation>
    <scope>NUCLEOTIDE SEQUENCE [LARGE SCALE GENOMIC DNA]</scope>
    <source>
        <strain evidence="2">cv. Varoflay</strain>
    </source>
</reference>
<feature type="region of interest" description="Disordered" evidence="1">
    <location>
        <begin position="78"/>
        <end position="109"/>
    </location>
</feature>
<proteinExistence type="predicted"/>
<keyword evidence="2" id="KW-1185">Reference proteome</keyword>
<dbReference type="PANTHER" id="PTHR34835:SF34">
    <property type="entry name" value="OS08G0555500 PROTEIN"/>
    <property type="match status" value="1"/>
</dbReference>
<protein>
    <submittedName>
        <fullName evidence="3">Uncharacterized protein isoform X1</fullName>
    </submittedName>
</protein>
<name>A0ABM3QLI8_SPIOL</name>
<dbReference type="PANTHER" id="PTHR34835">
    <property type="entry name" value="OS07G0283600 PROTEIN-RELATED"/>
    <property type="match status" value="1"/>
</dbReference>
<evidence type="ECO:0000313" key="3">
    <source>
        <dbReference type="RefSeq" id="XP_056684223.1"/>
    </source>
</evidence>
<evidence type="ECO:0000256" key="1">
    <source>
        <dbReference type="SAM" id="MobiDB-lite"/>
    </source>
</evidence>
<dbReference type="Proteomes" id="UP000813463">
    <property type="component" value="Chromosome 5"/>
</dbReference>
<sequence length="386" mass="43938">MLLIDRERLSFIHLKKVIHMVGCRKKYTIWFVADIEKLHEEGLAIQDIADFYDLVELTKSNTVVHIVQHFDIEEESKGAVKRTVQPPPSTKKPRSTGSCKVKGGNTSMHSWGSVEPAPCVRKIPGMGCAVRQFATLLSNLTVKQKMWVVDMGFEELLFMRIGNIDARFGYGITCRFDPNTLELEIRDNYKVKIDEELVGLVLGLRSGHHLLFPSYSNKSTALNNKKLYKQNTMYGAITESEVYGKIVSEPQDKETFQKHFLLYALGTILRPTQKRGWISPLHASVLYLASESADYNWARYVLDWLVKYGKKFNSSKEGYGGCTLLLLIIYIDRLTSTRVNLNIIPNSCRLRVLDQESVDRVLKSDQGPNGDYGYGEVVEDYVYGDM</sequence>